<evidence type="ECO:0000313" key="1">
    <source>
        <dbReference type="EMBL" id="MBU3819269.1"/>
    </source>
</evidence>
<dbReference type="Proteomes" id="UP000824178">
    <property type="component" value="Unassembled WGS sequence"/>
</dbReference>
<accession>A0A9E2KJ22</accession>
<reference evidence="1" key="1">
    <citation type="journal article" date="2021" name="PeerJ">
        <title>Extensive microbial diversity within the chicken gut microbiome revealed by metagenomics and culture.</title>
        <authorList>
            <person name="Gilroy R."/>
            <person name="Ravi A."/>
            <person name="Getino M."/>
            <person name="Pursley I."/>
            <person name="Horton D.L."/>
            <person name="Alikhan N.F."/>
            <person name="Baker D."/>
            <person name="Gharbi K."/>
            <person name="Hall N."/>
            <person name="Watson M."/>
            <person name="Adriaenssens E.M."/>
            <person name="Foster-Nyarko E."/>
            <person name="Jarju S."/>
            <person name="Secka A."/>
            <person name="Antonio M."/>
            <person name="Oren A."/>
            <person name="Chaudhuri R.R."/>
            <person name="La Ragione R."/>
            <person name="Hildebrand F."/>
            <person name="Pallen M.J."/>
        </authorList>
    </citation>
    <scope>NUCLEOTIDE SEQUENCE</scope>
    <source>
        <strain evidence="1">742</strain>
    </source>
</reference>
<reference evidence="1" key="2">
    <citation type="submission" date="2021-04" db="EMBL/GenBank/DDBJ databases">
        <authorList>
            <person name="Gilroy R."/>
        </authorList>
    </citation>
    <scope>NUCLEOTIDE SEQUENCE</scope>
    <source>
        <strain evidence="1">742</strain>
    </source>
</reference>
<comment type="caution">
    <text evidence="1">The sequence shown here is derived from an EMBL/GenBank/DDBJ whole genome shotgun (WGS) entry which is preliminary data.</text>
</comment>
<protein>
    <submittedName>
        <fullName evidence="1">Uncharacterized protein</fullName>
    </submittedName>
</protein>
<gene>
    <name evidence="1" type="ORF">H9864_02685</name>
</gene>
<organism evidence="1 2">
    <name type="scientific">Candidatus Faecalibacterium intestinavium</name>
    <dbReference type="NCBI Taxonomy" id="2838580"/>
    <lineage>
        <taxon>Bacteria</taxon>
        <taxon>Bacillati</taxon>
        <taxon>Bacillota</taxon>
        <taxon>Clostridia</taxon>
        <taxon>Eubacteriales</taxon>
        <taxon>Oscillospiraceae</taxon>
        <taxon>Faecalibacterium</taxon>
    </lineage>
</organism>
<name>A0A9E2KJ22_9FIRM</name>
<evidence type="ECO:0000313" key="2">
    <source>
        <dbReference type="Proteomes" id="UP000824178"/>
    </source>
</evidence>
<dbReference type="SUPFAM" id="SSF52540">
    <property type="entry name" value="P-loop containing nucleoside triphosphate hydrolases"/>
    <property type="match status" value="1"/>
</dbReference>
<dbReference type="AlphaFoldDB" id="A0A9E2KJ22"/>
<dbReference type="EMBL" id="JAHLFH010000053">
    <property type="protein sequence ID" value="MBU3819269.1"/>
    <property type="molecule type" value="Genomic_DNA"/>
</dbReference>
<dbReference type="InterPro" id="IPR027417">
    <property type="entry name" value="P-loop_NTPase"/>
</dbReference>
<proteinExistence type="predicted"/>
<sequence length="656" mass="77122">MKPIELARKMSALQEREKAQSAYLDVLRQEDKTPEEELEAAVYLFCSGADYRAPFFTLISLYNRGESKEDCLSILTQGFYDPNKKQMKRQYEKNCKMLEKYPYLFRKDFLPFKELPLRFYPYGENSYMPYDVESDQFKGPYHPKRQVISRNFFRDLDKPILADDVFSQYELEYLNDNVRKSEWVGRENHIYLHYTSWPVFCAYLQCLDLRPLLERKKVVFLMEDEIGQYPIDFKARFGIDYSQYPVKPVGIREVTRLIWHTQLSSHNGGDFFNEILYGHPNVISDTSIMYDSLLESLNAQTDGINAGKAVKVSTEISEHRMRELAALRPVTLKDTLVANFLGYTALNANIDPAARITPAIMLQPHFHNMIYELRLDTTETAALLASKQYDEIRNSPLFHQFKYIKTFTPMRRFTTSYGATVRFMEDGLKDDQVLPDVLLQRVLNRSFMVDPQDILYRDSVLVRFEDGKLNPTATFKALAAFLDLPYTESMTYCSDQTGVNPGLTEGWVAGFDPATVYRTYDEYADDAERTLLEALMQDVYKQYGYDFQYYHGEEITEEWLDETLSRCDCLYRKIRETFPQAYEKKREEVSKEMNAEVKDEVETALEERLTQMRENRRRVVRALRKGLQFVNQNGRPLRYMKMLELDPELLEQPLYR</sequence>
<dbReference type="Gene3D" id="3.40.50.300">
    <property type="entry name" value="P-loop containing nucleotide triphosphate hydrolases"/>
    <property type="match status" value="1"/>
</dbReference>